<accession>A0A9W7IL77</accession>
<dbReference type="FunFam" id="1.10.10.60:FF:000152">
    <property type="entry name" value="Trihelix transcription factor ASIL2"/>
    <property type="match status" value="1"/>
</dbReference>
<feature type="region of interest" description="Disordered" evidence="1">
    <location>
        <begin position="143"/>
        <end position="171"/>
    </location>
</feature>
<dbReference type="InterPro" id="IPR001005">
    <property type="entry name" value="SANT/Myb"/>
</dbReference>
<feature type="compositionally biased region" description="Acidic residues" evidence="1">
    <location>
        <begin position="147"/>
        <end position="168"/>
    </location>
</feature>
<keyword evidence="4" id="KW-1185">Reference proteome</keyword>
<protein>
    <submittedName>
        <fullName evidence="3">Arabidopsis SIP1 clade Trihelix1</fullName>
    </submittedName>
</protein>
<dbReference type="InterPro" id="IPR044822">
    <property type="entry name" value="Myb_DNA-bind_4"/>
</dbReference>
<dbReference type="InterPro" id="IPR044823">
    <property type="entry name" value="ASIL1/2-like"/>
</dbReference>
<dbReference type="EMBL" id="BSYR01000033">
    <property type="protein sequence ID" value="GMI98654.1"/>
    <property type="molecule type" value="Genomic_DNA"/>
</dbReference>
<gene>
    <name evidence="3" type="ORF">HRI_003534700</name>
</gene>
<comment type="caution">
    <text evidence="3">The sequence shown here is derived from an EMBL/GenBank/DDBJ whole genome shotgun (WGS) entry which is preliminary data.</text>
</comment>
<dbReference type="Pfam" id="PF13837">
    <property type="entry name" value="Myb_DNA-bind_4"/>
    <property type="match status" value="1"/>
</dbReference>
<evidence type="ECO:0000256" key="1">
    <source>
        <dbReference type="SAM" id="MobiDB-lite"/>
    </source>
</evidence>
<dbReference type="PANTHER" id="PTHR31307">
    <property type="entry name" value="TRIHELIX TRANSCRIPTION FACTOR ASIL2"/>
    <property type="match status" value="1"/>
</dbReference>
<dbReference type="Proteomes" id="UP001165190">
    <property type="component" value="Unassembled WGS sequence"/>
</dbReference>
<proteinExistence type="predicted"/>
<evidence type="ECO:0000313" key="3">
    <source>
        <dbReference type="EMBL" id="GMI98654.1"/>
    </source>
</evidence>
<sequence>MSHPSPAADTSAAKKPQPLPWTHQETLNLIQAYQEKWYSLQRGQLKANQWEEVAATVATSCGLIDDPAAKTALQCRHKMEKLRRRYRSERQGLGSGSAWPYYDAMEALEHGTLRISARPLTSIVPIREKHFYAEDRYEARNDYHNIEEEEEEEEGEEDDDDEEEEEEEYRFSKSRSINYILRRPSVVNRFSGLLSGGKKRVRPEEDGDGDVAAIGMEEEDKRVGLAVEIRRFAERFERVERKKMEIMHENERFRMEMENKRIEMILDSQKKLADAISASFGLNERGKVEEDLGTTTTSQS</sequence>
<dbReference type="AlphaFoldDB" id="A0A9W7IL77"/>
<dbReference type="PANTHER" id="PTHR31307:SF3">
    <property type="entry name" value="HOMEODOMAIN-LIKE SUPERFAMILY PROTEIN"/>
    <property type="match status" value="1"/>
</dbReference>
<evidence type="ECO:0000313" key="4">
    <source>
        <dbReference type="Proteomes" id="UP001165190"/>
    </source>
</evidence>
<evidence type="ECO:0000259" key="2">
    <source>
        <dbReference type="PROSITE" id="PS50090"/>
    </source>
</evidence>
<reference evidence="3" key="1">
    <citation type="submission" date="2023-05" db="EMBL/GenBank/DDBJ databases">
        <title>Genome and transcriptome analyses reveal genes involved in the formation of fine ridges on petal epidermal cells in Hibiscus trionum.</title>
        <authorList>
            <person name="Koshimizu S."/>
            <person name="Masuda S."/>
            <person name="Ishii T."/>
            <person name="Shirasu K."/>
            <person name="Hoshino A."/>
            <person name="Arita M."/>
        </authorList>
    </citation>
    <scope>NUCLEOTIDE SEQUENCE</scope>
    <source>
        <strain evidence="3">Hamamatsu line</strain>
    </source>
</reference>
<dbReference type="PROSITE" id="PS50090">
    <property type="entry name" value="MYB_LIKE"/>
    <property type="match status" value="1"/>
</dbReference>
<feature type="domain" description="Myb-like" evidence="2">
    <location>
        <begin position="20"/>
        <end position="83"/>
    </location>
</feature>
<feature type="region of interest" description="Disordered" evidence="1">
    <location>
        <begin position="1"/>
        <end position="20"/>
    </location>
</feature>
<name>A0A9W7IL77_HIBTR</name>
<dbReference type="SMART" id="SM00595">
    <property type="entry name" value="MADF"/>
    <property type="match status" value="1"/>
</dbReference>
<dbReference type="OrthoDB" id="1901794at2759"/>
<dbReference type="Gene3D" id="1.10.10.60">
    <property type="entry name" value="Homeodomain-like"/>
    <property type="match status" value="1"/>
</dbReference>
<organism evidence="3 4">
    <name type="scientific">Hibiscus trionum</name>
    <name type="common">Flower of an hour</name>
    <dbReference type="NCBI Taxonomy" id="183268"/>
    <lineage>
        <taxon>Eukaryota</taxon>
        <taxon>Viridiplantae</taxon>
        <taxon>Streptophyta</taxon>
        <taxon>Embryophyta</taxon>
        <taxon>Tracheophyta</taxon>
        <taxon>Spermatophyta</taxon>
        <taxon>Magnoliopsida</taxon>
        <taxon>eudicotyledons</taxon>
        <taxon>Gunneridae</taxon>
        <taxon>Pentapetalae</taxon>
        <taxon>rosids</taxon>
        <taxon>malvids</taxon>
        <taxon>Malvales</taxon>
        <taxon>Malvaceae</taxon>
        <taxon>Malvoideae</taxon>
        <taxon>Hibiscus</taxon>
    </lineage>
</organism>